<gene>
    <name evidence="3" type="ORF">Pla175_28430</name>
</gene>
<evidence type="ECO:0000259" key="2">
    <source>
        <dbReference type="Pfam" id="PF01609"/>
    </source>
</evidence>
<dbReference type="PANTHER" id="PTHR37529:SF1">
    <property type="entry name" value="TRANSPOSASE INSG FOR INSERTION SEQUENCE ELEMENT IS4-RELATED"/>
    <property type="match status" value="1"/>
</dbReference>
<dbReference type="GO" id="GO:0004803">
    <property type="term" value="F:transposase activity"/>
    <property type="evidence" value="ECO:0007669"/>
    <property type="project" value="InterPro"/>
</dbReference>
<feature type="region of interest" description="Disordered" evidence="1">
    <location>
        <begin position="146"/>
        <end position="189"/>
    </location>
</feature>
<accession>A0A518DDC2</accession>
<feature type="domain" description="Transposase IS4-like" evidence="2">
    <location>
        <begin position="25"/>
        <end position="107"/>
    </location>
</feature>
<dbReference type="InterPro" id="IPR002559">
    <property type="entry name" value="Transposase_11"/>
</dbReference>
<dbReference type="GO" id="GO:0003677">
    <property type="term" value="F:DNA binding"/>
    <property type="evidence" value="ECO:0007669"/>
    <property type="project" value="InterPro"/>
</dbReference>
<name>A0A518DDC2_9BACT</name>
<dbReference type="KEGG" id="pnd:Pla175_28430"/>
<sequence>MVRWPKPHIRGVGRKAQLAMPRYLTVRELRVSVKQPGFRTKVIIVVTTLLDPKQYPKEDLAELYRARWNQELDLRTIKTTMQMDVLRCKTPELVRKEAWTHLLAYNLIRTVMAQAAAKHGVLPRTLSFKGALQTLEAFQPLIAQVGPPNRSRCTSTKSCSTPSRPTGSPTDPIASSPDGRKSERPPTTS</sequence>
<evidence type="ECO:0000313" key="4">
    <source>
        <dbReference type="Proteomes" id="UP000317429"/>
    </source>
</evidence>
<dbReference type="SUPFAM" id="SSF53098">
    <property type="entry name" value="Ribonuclease H-like"/>
    <property type="match status" value="1"/>
</dbReference>
<dbReference type="PANTHER" id="PTHR37529">
    <property type="entry name" value="TRANSPOSASE INSG FOR INSERTION SEQUENCE ELEMENT IS4-RELATED"/>
    <property type="match status" value="1"/>
</dbReference>
<feature type="compositionally biased region" description="Basic and acidic residues" evidence="1">
    <location>
        <begin position="178"/>
        <end position="189"/>
    </location>
</feature>
<dbReference type="GO" id="GO:0006313">
    <property type="term" value="P:DNA transposition"/>
    <property type="evidence" value="ECO:0007669"/>
    <property type="project" value="InterPro"/>
</dbReference>
<dbReference type="InterPro" id="IPR012337">
    <property type="entry name" value="RNaseH-like_sf"/>
</dbReference>
<protein>
    <submittedName>
        <fullName evidence="3">Transposase DDE domain protein</fullName>
    </submittedName>
</protein>
<proteinExistence type="predicted"/>
<evidence type="ECO:0000313" key="3">
    <source>
        <dbReference type="EMBL" id="QDU89453.1"/>
    </source>
</evidence>
<dbReference type="AlphaFoldDB" id="A0A518DDC2"/>
<organism evidence="3 4">
    <name type="scientific">Pirellulimonas nuda</name>
    <dbReference type="NCBI Taxonomy" id="2528009"/>
    <lineage>
        <taxon>Bacteria</taxon>
        <taxon>Pseudomonadati</taxon>
        <taxon>Planctomycetota</taxon>
        <taxon>Planctomycetia</taxon>
        <taxon>Pirellulales</taxon>
        <taxon>Lacipirellulaceae</taxon>
        <taxon>Pirellulimonas</taxon>
    </lineage>
</organism>
<keyword evidence="4" id="KW-1185">Reference proteome</keyword>
<evidence type="ECO:0000256" key="1">
    <source>
        <dbReference type="SAM" id="MobiDB-lite"/>
    </source>
</evidence>
<feature type="compositionally biased region" description="Low complexity" evidence="1">
    <location>
        <begin position="150"/>
        <end position="166"/>
    </location>
</feature>
<dbReference type="Pfam" id="PF01609">
    <property type="entry name" value="DDE_Tnp_1"/>
    <property type="match status" value="1"/>
</dbReference>
<dbReference type="EMBL" id="CP036291">
    <property type="protein sequence ID" value="QDU89453.1"/>
    <property type="molecule type" value="Genomic_DNA"/>
</dbReference>
<reference evidence="3 4" key="1">
    <citation type="submission" date="2019-02" db="EMBL/GenBank/DDBJ databases">
        <title>Deep-cultivation of Planctomycetes and their phenomic and genomic characterization uncovers novel biology.</title>
        <authorList>
            <person name="Wiegand S."/>
            <person name="Jogler M."/>
            <person name="Boedeker C."/>
            <person name="Pinto D."/>
            <person name="Vollmers J."/>
            <person name="Rivas-Marin E."/>
            <person name="Kohn T."/>
            <person name="Peeters S.H."/>
            <person name="Heuer A."/>
            <person name="Rast P."/>
            <person name="Oberbeckmann S."/>
            <person name="Bunk B."/>
            <person name="Jeske O."/>
            <person name="Meyerdierks A."/>
            <person name="Storesund J.E."/>
            <person name="Kallscheuer N."/>
            <person name="Luecker S."/>
            <person name="Lage O.M."/>
            <person name="Pohl T."/>
            <person name="Merkel B.J."/>
            <person name="Hornburger P."/>
            <person name="Mueller R.-W."/>
            <person name="Bruemmer F."/>
            <person name="Labrenz M."/>
            <person name="Spormann A.M."/>
            <person name="Op den Camp H."/>
            <person name="Overmann J."/>
            <person name="Amann R."/>
            <person name="Jetten M.S.M."/>
            <person name="Mascher T."/>
            <person name="Medema M.H."/>
            <person name="Devos D.P."/>
            <person name="Kaster A.-K."/>
            <person name="Ovreas L."/>
            <person name="Rohde M."/>
            <person name="Galperin M.Y."/>
            <person name="Jogler C."/>
        </authorList>
    </citation>
    <scope>NUCLEOTIDE SEQUENCE [LARGE SCALE GENOMIC DNA]</scope>
    <source>
        <strain evidence="3 4">Pla175</strain>
    </source>
</reference>
<dbReference type="Proteomes" id="UP000317429">
    <property type="component" value="Chromosome"/>
</dbReference>